<dbReference type="Pfam" id="PF14478">
    <property type="entry name" value="DUF4430"/>
    <property type="match status" value="1"/>
</dbReference>
<name>A0A9D2MIP6_9FIRM</name>
<protein>
    <submittedName>
        <fullName evidence="3">DUF4430 domain-containing protein</fullName>
    </submittedName>
</protein>
<sequence length="223" mass="23832">MKKKQLILICSAVLFVLVAVFSILAVKGARGEKQTVPAESSVSRQISSESGSGAEKDSSAAPAQKEENSSANRTAAGNEKEKNSNSQNAPQNPARETAAEKKETTQKQKITVTFSVTCKNALANGADVPQSGYIIDQTEITLKNGQTVFDALEAACDKNSVSLRYQSKSYITEIGGLAEKDCGGASGWMYRVNGTNPRKAASKYVLKDGDTVEWYYVTSASDN</sequence>
<feature type="domain" description="Transcobalamin-like C-terminal" evidence="2">
    <location>
        <begin position="145"/>
        <end position="217"/>
    </location>
</feature>
<proteinExistence type="predicted"/>
<evidence type="ECO:0000256" key="1">
    <source>
        <dbReference type="SAM" id="MobiDB-lite"/>
    </source>
</evidence>
<evidence type="ECO:0000313" key="3">
    <source>
        <dbReference type="EMBL" id="HJB74798.1"/>
    </source>
</evidence>
<dbReference type="AlphaFoldDB" id="A0A9D2MIP6"/>
<gene>
    <name evidence="3" type="ORF">IAA37_03895</name>
</gene>
<reference evidence="3" key="2">
    <citation type="submission" date="2021-04" db="EMBL/GenBank/DDBJ databases">
        <authorList>
            <person name="Gilroy R."/>
        </authorList>
    </citation>
    <scope>NUCLEOTIDE SEQUENCE</scope>
    <source>
        <strain evidence="3">CHK188-16595</strain>
    </source>
</reference>
<dbReference type="Gene3D" id="2.170.130.30">
    <property type="match status" value="1"/>
</dbReference>
<dbReference type="EMBL" id="DWXN01000008">
    <property type="protein sequence ID" value="HJB74798.1"/>
    <property type="molecule type" value="Genomic_DNA"/>
</dbReference>
<evidence type="ECO:0000259" key="2">
    <source>
        <dbReference type="Pfam" id="PF14478"/>
    </source>
</evidence>
<dbReference type="Proteomes" id="UP000823877">
    <property type="component" value="Unassembled WGS sequence"/>
</dbReference>
<feature type="compositionally biased region" description="Basic and acidic residues" evidence="1">
    <location>
        <begin position="54"/>
        <end position="68"/>
    </location>
</feature>
<feature type="region of interest" description="Disordered" evidence="1">
    <location>
        <begin position="32"/>
        <end position="106"/>
    </location>
</feature>
<feature type="compositionally biased region" description="Low complexity" evidence="1">
    <location>
        <begin position="40"/>
        <end position="52"/>
    </location>
</feature>
<organism evidence="3 4">
    <name type="scientific">Candidatus Eubacterium faecale</name>
    <dbReference type="NCBI Taxonomy" id="2838568"/>
    <lineage>
        <taxon>Bacteria</taxon>
        <taxon>Bacillati</taxon>
        <taxon>Bacillota</taxon>
        <taxon>Clostridia</taxon>
        <taxon>Eubacteriales</taxon>
        <taxon>Eubacteriaceae</taxon>
        <taxon>Eubacterium</taxon>
    </lineage>
</organism>
<dbReference type="InterPro" id="IPR027954">
    <property type="entry name" value="Transcobalamin-like_C"/>
</dbReference>
<comment type="caution">
    <text evidence="3">The sequence shown here is derived from an EMBL/GenBank/DDBJ whole genome shotgun (WGS) entry which is preliminary data.</text>
</comment>
<reference evidence="3" key="1">
    <citation type="journal article" date="2021" name="PeerJ">
        <title>Extensive microbial diversity within the chicken gut microbiome revealed by metagenomics and culture.</title>
        <authorList>
            <person name="Gilroy R."/>
            <person name="Ravi A."/>
            <person name="Getino M."/>
            <person name="Pursley I."/>
            <person name="Horton D.L."/>
            <person name="Alikhan N.F."/>
            <person name="Baker D."/>
            <person name="Gharbi K."/>
            <person name="Hall N."/>
            <person name="Watson M."/>
            <person name="Adriaenssens E.M."/>
            <person name="Foster-Nyarko E."/>
            <person name="Jarju S."/>
            <person name="Secka A."/>
            <person name="Antonio M."/>
            <person name="Oren A."/>
            <person name="Chaudhuri R.R."/>
            <person name="La Ragione R."/>
            <person name="Hildebrand F."/>
            <person name="Pallen M.J."/>
        </authorList>
    </citation>
    <scope>NUCLEOTIDE SEQUENCE</scope>
    <source>
        <strain evidence="3">CHK188-16595</strain>
    </source>
</reference>
<accession>A0A9D2MIP6</accession>
<evidence type="ECO:0000313" key="4">
    <source>
        <dbReference type="Proteomes" id="UP000823877"/>
    </source>
</evidence>
<feature type="compositionally biased region" description="Basic and acidic residues" evidence="1">
    <location>
        <begin position="97"/>
        <end position="106"/>
    </location>
</feature>